<keyword evidence="1" id="KW-0812">Transmembrane</keyword>
<organism evidence="2 3">
    <name type="scientific">Clunio marinus</name>
    <dbReference type="NCBI Taxonomy" id="568069"/>
    <lineage>
        <taxon>Eukaryota</taxon>
        <taxon>Metazoa</taxon>
        <taxon>Ecdysozoa</taxon>
        <taxon>Arthropoda</taxon>
        <taxon>Hexapoda</taxon>
        <taxon>Insecta</taxon>
        <taxon>Pterygota</taxon>
        <taxon>Neoptera</taxon>
        <taxon>Endopterygota</taxon>
        <taxon>Diptera</taxon>
        <taxon>Nematocera</taxon>
        <taxon>Chironomoidea</taxon>
        <taxon>Chironomidae</taxon>
        <taxon>Clunio</taxon>
    </lineage>
</organism>
<evidence type="ECO:0000313" key="3">
    <source>
        <dbReference type="Proteomes" id="UP000183832"/>
    </source>
</evidence>
<sequence length="59" mass="6961">MKQSQHYLNLFQCDMCSLQAMTFAAYFVYIYVDKKVQAKCSTSMITKKKDEQKQTIPKQ</sequence>
<evidence type="ECO:0000313" key="2">
    <source>
        <dbReference type="EMBL" id="CRK90886.1"/>
    </source>
</evidence>
<accession>A0A1J1HWI7</accession>
<reference evidence="2 3" key="1">
    <citation type="submission" date="2015-04" db="EMBL/GenBank/DDBJ databases">
        <authorList>
            <person name="Syromyatnikov M.Y."/>
            <person name="Popov V.N."/>
        </authorList>
    </citation>
    <scope>NUCLEOTIDE SEQUENCE [LARGE SCALE GENOMIC DNA]</scope>
</reference>
<dbReference type="Proteomes" id="UP000183832">
    <property type="component" value="Unassembled WGS sequence"/>
</dbReference>
<evidence type="ECO:0000256" key="1">
    <source>
        <dbReference type="SAM" id="Phobius"/>
    </source>
</evidence>
<gene>
    <name evidence="2" type="ORF">CLUMA_CG004576</name>
</gene>
<keyword evidence="1" id="KW-1133">Transmembrane helix</keyword>
<dbReference type="EMBL" id="CVRI01000020">
    <property type="protein sequence ID" value="CRK90886.1"/>
    <property type="molecule type" value="Genomic_DNA"/>
</dbReference>
<feature type="transmembrane region" description="Helical" evidence="1">
    <location>
        <begin position="7"/>
        <end position="32"/>
    </location>
</feature>
<dbReference type="AlphaFoldDB" id="A0A1J1HWI7"/>
<protein>
    <submittedName>
        <fullName evidence="2">CLUMA_CG004576, isoform A</fullName>
    </submittedName>
</protein>
<dbReference type="OrthoDB" id="2127950at2759"/>
<keyword evidence="3" id="KW-1185">Reference proteome</keyword>
<name>A0A1J1HWI7_9DIPT</name>
<proteinExistence type="predicted"/>
<keyword evidence="1" id="KW-0472">Membrane</keyword>